<proteinExistence type="predicted"/>
<dbReference type="Proteomes" id="UP000199214">
    <property type="component" value="Unassembled WGS sequence"/>
</dbReference>
<organism evidence="1 2">
    <name type="scientific">Sphingomonas palmae</name>
    <dbReference type="NCBI Taxonomy" id="1855283"/>
    <lineage>
        <taxon>Bacteria</taxon>
        <taxon>Pseudomonadati</taxon>
        <taxon>Pseudomonadota</taxon>
        <taxon>Alphaproteobacteria</taxon>
        <taxon>Sphingomonadales</taxon>
        <taxon>Sphingomonadaceae</taxon>
        <taxon>Sphingomonas</taxon>
    </lineage>
</organism>
<dbReference type="EMBL" id="FNZZ01000004">
    <property type="protein sequence ID" value="SEL62082.1"/>
    <property type="molecule type" value="Genomic_DNA"/>
</dbReference>
<accession>A0A1H7RPH2</accession>
<evidence type="ECO:0000313" key="2">
    <source>
        <dbReference type="Proteomes" id="UP000199214"/>
    </source>
</evidence>
<dbReference type="OrthoDB" id="7427399at2"/>
<dbReference type="AlphaFoldDB" id="A0A1H7RPH2"/>
<name>A0A1H7RPH2_9SPHN</name>
<dbReference type="STRING" id="1855283.SAMN05216382_2312"/>
<keyword evidence="2" id="KW-1185">Reference proteome</keyword>
<evidence type="ECO:0000313" key="1">
    <source>
        <dbReference type="EMBL" id="SEL62082.1"/>
    </source>
</evidence>
<sequence length="358" mass="36309">MTATAPVARGVVARGFGGDGRPLRFLMIVVGGWTGARIALLLGDPMAERTVAARGGRPVGTGAVATFRPASPLIPVVRLIAHGGVAPRPTITPRVWLATPSDRVTLAIDTASMPIAGTVQAAALVPSPIEHALPTGDDAARPVAPALPARTRWSGSAWALVRGSGDAGGVATPQLGGGQVGARVAYRLDARGRLAAVARVAAALGTRQQEGAFGIEWQSTRLPVRIVAEQRVGISNLRGGPALGLIGGVSALPLGAGFHADGYVQAGVVARSQADAYVDGALVATRTIAARGRTRVELGLGAWGAAQRGAARLDVGPSAVLVLPVARQALRIGVQWRERVAGHARPGSGAVLSLGADF</sequence>
<reference evidence="2" key="1">
    <citation type="submission" date="2016-10" db="EMBL/GenBank/DDBJ databases">
        <authorList>
            <person name="Varghese N."/>
            <person name="Submissions S."/>
        </authorList>
    </citation>
    <scope>NUCLEOTIDE SEQUENCE [LARGE SCALE GENOMIC DNA]</scope>
    <source>
        <strain evidence="2">JS21-1</strain>
    </source>
</reference>
<dbReference type="RefSeq" id="WP_093006418.1">
    <property type="nucleotide sequence ID" value="NZ_FNZZ01000004.1"/>
</dbReference>
<protein>
    <submittedName>
        <fullName evidence="1">Uncharacterized protein</fullName>
    </submittedName>
</protein>
<gene>
    <name evidence="1" type="ORF">SAMN05216382_2312</name>
</gene>